<reference evidence="1" key="1">
    <citation type="submission" date="2023-05" db="EMBL/GenBank/DDBJ databases">
        <title>Anaerotaeda fermentans gen. nov., sp. nov., a novel anaerobic planctomycete of the new family within the order Sedimentisphaerales isolated from Taman Peninsula, Russia.</title>
        <authorList>
            <person name="Khomyakova M.A."/>
            <person name="Merkel A.Y."/>
            <person name="Slobodkin A.I."/>
        </authorList>
    </citation>
    <scope>NUCLEOTIDE SEQUENCE</scope>
    <source>
        <strain evidence="1">M17dextr</strain>
    </source>
</reference>
<sequence length="108" mass="11053">MVKKALFITVVLLIVSTVAFGGYSKGTSQYQSTSVVVGQGTTICGTGVASSSTWAGASGYQVAATPKTTTAQAANSSVKSSSFLSVLWGKASTYFCAAVNTFQFQTAK</sequence>
<dbReference type="EMBL" id="JASCXX010000031">
    <property type="protein sequence ID" value="MDI6451253.1"/>
    <property type="molecule type" value="Genomic_DNA"/>
</dbReference>
<evidence type="ECO:0008006" key="3">
    <source>
        <dbReference type="Google" id="ProtNLM"/>
    </source>
</evidence>
<evidence type="ECO:0000313" key="1">
    <source>
        <dbReference type="EMBL" id="MDI6451253.1"/>
    </source>
</evidence>
<gene>
    <name evidence="1" type="ORF">QJ522_19480</name>
</gene>
<comment type="caution">
    <text evidence="1">The sequence shown here is derived from an EMBL/GenBank/DDBJ whole genome shotgun (WGS) entry which is preliminary data.</text>
</comment>
<dbReference type="Proteomes" id="UP001431776">
    <property type="component" value="Unassembled WGS sequence"/>
</dbReference>
<evidence type="ECO:0000313" key="2">
    <source>
        <dbReference type="Proteomes" id="UP001431776"/>
    </source>
</evidence>
<accession>A0AAW6TZU0</accession>
<name>A0AAW6TZU0_9BACT</name>
<protein>
    <recommendedName>
        <fullName evidence="3">Lactococcin 972 family bacteriocin</fullName>
    </recommendedName>
</protein>
<dbReference type="RefSeq" id="WP_349246661.1">
    <property type="nucleotide sequence ID" value="NZ_JASCXX010000031.1"/>
</dbReference>
<proteinExistence type="predicted"/>
<dbReference type="AlphaFoldDB" id="A0AAW6TZU0"/>
<organism evidence="1 2">
    <name type="scientific">Anaerobaca lacustris</name>
    <dbReference type="NCBI Taxonomy" id="3044600"/>
    <lineage>
        <taxon>Bacteria</taxon>
        <taxon>Pseudomonadati</taxon>
        <taxon>Planctomycetota</taxon>
        <taxon>Phycisphaerae</taxon>
        <taxon>Sedimentisphaerales</taxon>
        <taxon>Anaerobacaceae</taxon>
        <taxon>Anaerobaca</taxon>
    </lineage>
</organism>
<keyword evidence="2" id="KW-1185">Reference proteome</keyword>